<dbReference type="AlphaFoldDB" id="A0A1I1DV45"/>
<name>A0A1I1DV45_BREAD</name>
<evidence type="ECO:0000256" key="1">
    <source>
        <dbReference type="ARBA" id="ARBA00044755"/>
    </source>
</evidence>
<keyword evidence="3" id="KW-1185">Reference proteome</keyword>
<dbReference type="EMBL" id="FOKY01000004">
    <property type="protein sequence ID" value="SFB78266.1"/>
    <property type="molecule type" value="Genomic_DNA"/>
</dbReference>
<dbReference type="PANTHER" id="PTHR35024">
    <property type="entry name" value="HYPOTHETICAL CYTOSOLIC PROTEIN"/>
    <property type="match status" value="1"/>
</dbReference>
<dbReference type="PANTHER" id="PTHR35024:SF4">
    <property type="entry name" value="POLYMER-FORMING CYTOSKELETAL PROTEIN"/>
    <property type="match status" value="1"/>
</dbReference>
<evidence type="ECO:0000313" key="3">
    <source>
        <dbReference type="Proteomes" id="UP000240042"/>
    </source>
</evidence>
<gene>
    <name evidence="2" type="ORF">SAMN02745150_00772</name>
</gene>
<dbReference type="OrthoDB" id="9789407at2"/>
<dbReference type="InterPro" id="IPR007607">
    <property type="entry name" value="BacA/B"/>
</dbReference>
<organism evidence="2 3">
    <name type="scientific">Brevinema andersonii</name>
    <dbReference type="NCBI Taxonomy" id="34097"/>
    <lineage>
        <taxon>Bacteria</taxon>
        <taxon>Pseudomonadati</taxon>
        <taxon>Spirochaetota</taxon>
        <taxon>Spirochaetia</taxon>
        <taxon>Brevinematales</taxon>
        <taxon>Brevinemataceae</taxon>
        <taxon>Brevinema</taxon>
    </lineage>
</organism>
<dbReference type="Pfam" id="PF04519">
    <property type="entry name" value="Bactofilin"/>
    <property type="match status" value="1"/>
</dbReference>
<comment type="similarity">
    <text evidence="1">Belongs to the bactofilin family.</text>
</comment>
<sequence length="149" mass="16015">MSKEINTNSMIGEGAIFEGKFHVAGSFRIDGHFEGELTVKDHLFISPVGKLKTDTVYTKTIAVAGIFMGNIEASEEVLLLSTGRVLGNIKSPKMVIEPGVVVQGTIDITGKPGASPKIEIPSLDEDRFSKKISNKNIKSQGSTEDLPNI</sequence>
<accession>A0A1I1DV45</accession>
<dbReference type="STRING" id="34097.SAMN02745150_00772"/>
<protein>
    <submittedName>
        <fullName evidence="2">Protein CcmA, bactofilin family</fullName>
    </submittedName>
</protein>
<proteinExistence type="inferred from homology"/>
<reference evidence="3" key="1">
    <citation type="submission" date="2016-10" db="EMBL/GenBank/DDBJ databases">
        <authorList>
            <person name="Varghese N."/>
            <person name="Submissions S."/>
        </authorList>
    </citation>
    <scope>NUCLEOTIDE SEQUENCE [LARGE SCALE GENOMIC DNA]</scope>
    <source>
        <strain evidence="3">ATCC 43811</strain>
    </source>
</reference>
<evidence type="ECO:0000313" key="2">
    <source>
        <dbReference type="EMBL" id="SFB78266.1"/>
    </source>
</evidence>
<dbReference type="Proteomes" id="UP000240042">
    <property type="component" value="Unassembled WGS sequence"/>
</dbReference>
<dbReference type="RefSeq" id="WP_092318822.1">
    <property type="nucleotide sequence ID" value="NZ_FOKY01000004.1"/>
</dbReference>